<feature type="transmembrane region" description="Helical" evidence="1">
    <location>
        <begin position="7"/>
        <end position="26"/>
    </location>
</feature>
<feature type="transmembrane region" description="Helical" evidence="1">
    <location>
        <begin position="156"/>
        <end position="186"/>
    </location>
</feature>
<accession>A0ABS9UXJ5</accession>
<feature type="transmembrane region" description="Helical" evidence="1">
    <location>
        <begin position="365"/>
        <end position="383"/>
    </location>
</feature>
<sequence length="515" mass="59595">MKSKKIIYFLTWLLLSCGYLMLSYWLQQRGYYNLESYFIDYKKLITLMDEDSLLRTVYFTEPFLLFLGSSLFGFPKFIGSTYIFNAFIIGWLSNHLIHKSISNQKIPSYLIVYIIFSPVIVYAGISGGSLALYLLFHYLFFTLVLKYTETYSVFHLTLLSILIGVFILLNLEVLKLILLLIPIFFFSSFHKAKGISGSFYNRASLILSNDSQRRKFFSSFFSSIFVVAFIPLMGLTTFLILNKVFAGSTFYFMESYGNNWNSYSTIFPFIAEVEKYSPFIASNTPYYLFSFLSVSLLTVFQIFNYGGVKAKSILMLLAILFLLSEIQEFKIEKLNIQYLSLLSGAGIASAFFFRKDFQKPSKLNYLLISIIATLGIYLQWQYFNISIQENENLFAKSIVDPQEGIRVKSIDSFEKTFKKLPSGRILIDDAIFYPELTTLPKGFVWEGHFSSSYQQALQIPELYADYVVMTKSTHPLYLDDIVATAFKRLDLLQVRTSLALLFEDDFMEIYKIQKK</sequence>
<feature type="transmembrane region" description="Helical" evidence="1">
    <location>
        <begin position="216"/>
        <end position="241"/>
    </location>
</feature>
<name>A0ABS9UXJ5_9BACT</name>
<evidence type="ECO:0008006" key="4">
    <source>
        <dbReference type="Google" id="ProtNLM"/>
    </source>
</evidence>
<keyword evidence="1" id="KW-1133">Transmembrane helix</keyword>
<feature type="transmembrane region" description="Helical" evidence="1">
    <location>
        <begin position="286"/>
        <end position="305"/>
    </location>
</feature>
<evidence type="ECO:0000256" key="1">
    <source>
        <dbReference type="SAM" id="Phobius"/>
    </source>
</evidence>
<reference evidence="2" key="1">
    <citation type="submission" date="2022-03" db="EMBL/GenBank/DDBJ databases">
        <title>De novo assembled genomes of Belliella spp. (Cyclobacteriaceae) strains.</title>
        <authorList>
            <person name="Szabo A."/>
            <person name="Korponai K."/>
            <person name="Felfoldi T."/>
        </authorList>
    </citation>
    <scope>NUCLEOTIDE SEQUENCE</scope>
    <source>
        <strain evidence="2">DSM 111904</strain>
    </source>
</reference>
<dbReference type="EMBL" id="JAKZGP010000009">
    <property type="protein sequence ID" value="MCH7408897.1"/>
    <property type="molecule type" value="Genomic_DNA"/>
</dbReference>
<keyword evidence="1" id="KW-0472">Membrane</keyword>
<gene>
    <name evidence="2" type="ORF">MM239_05790</name>
</gene>
<organism evidence="2 3">
    <name type="scientific">Belliella filtrata</name>
    <dbReference type="NCBI Taxonomy" id="2923435"/>
    <lineage>
        <taxon>Bacteria</taxon>
        <taxon>Pseudomonadati</taxon>
        <taxon>Bacteroidota</taxon>
        <taxon>Cytophagia</taxon>
        <taxon>Cytophagales</taxon>
        <taxon>Cyclobacteriaceae</taxon>
        <taxon>Belliella</taxon>
    </lineage>
</organism>
<evidence type="ECO:0000313" key="2">
    <source>
        <dbReference type="EMBL" id="MCH7408897.1"/>
    </source>
</evidence>
<feature type="transmembrane region" description="Helical" evidence="1">
    <location>
        <begin position="110"/>
        <end position="136"/>
    </location>
</feature>
<evidence type="ECO:0000313" key="3">
    <source>
        <dbReference type="Proteomes" id="UP001165489"/>
    </source>
</evidence>
<dbReference type="PROSITE" id="PS51257">
    <property type="entry name" value="PROKAR_LIPOPROTEIN"/>
    <property type="match status" value="1"/>
</dbReference>
<comment type="caution">
    <text evidence="2">The sequence shown here is derived from an EMBL/GenBank/DDBJ whole genome shotgun (WGS) entry which is preliminary data.</text>
</comment>
<keyword evidence="3" id="KW-1185">Reference proteome</keyword>
<dbReference type="Proteomes" id="UP001165489">
    <property type="component" value="Unassembled WGS sequence"/>
</dbReference>
<protein>
    <recommendedName>
        <fullName evidence="4">Glycosyltransferase RgtA/B/C/D-like domain-containing protein</fullName>
    </recommendedName>
</protein>
<dbReference type="RefSeq" id="WP_241347258.1">
    <property type="nucleotide sequence ID" value="NZ_JAKZGP010000009.1"/>
</dbReference>
<feature type="transmembrane region" description="Helical" evidence="1">
    <location>
        <begin position="63"/>
        <end position="89"/>
    </location>
</feature>
<keyword evidence="1" id="KW-0812">Transmembrane</keyword>
<proteinExistence type="predicted"/>